<dbReference type="InterPro" id="IPR050975">
    <property type="entry name" value="Sleep_regulator"/>
</dbReference>
<feature type="chain" id="PRO_5039116967" description="Protein quiver" evidence="3">
    <location>
        <begin position="21"/>
        <end position="120"/>
    </location>
</feature>
<evidence type="ECO:0000313" key="4">
    <source>
        <dbReference type="EMBL" id="KAH3697046.1"/>
    </source>
</evidence>
<keyword evidence="1 3" id="KW-0732">Signal</keyword>
<keyword evidence="2" id="KW-0325">Glycoprotein</keyword>
<evidence type="ECO:0000256" key="2">
    <source>
        <dbReference type="ARBA" id="ARBA00023180"/>
    </source>
</evidence>
<dbReference type="PANTHER" id="PTHR33562">
    <property type="entry name" value="ATILLA, ISOFORM B-RELATED-RELATED"/>
    <property type="match status" value="1"/>
</dbReference>
<comment type="caution">
    <text evidence="4">The sequence shown here is derived from an EMBL/GenBank/DDBJ whole genome shotgun (WGS) entry which is preliminary data.</text>
</comment>
<name>A0A9D3YDZ6_DREPO</name>
<evidence type="ECO:0000256" key="3">
    <source>
        <dbReference type="SAM" id="SignalP"/>
    </source>
</evidence>
<proteinExistence type="predicted"/>
<dbReference type="Pfam" id="PF17064">
    <property type="entry name" value="QVR"/>
    <property type="match status" value="1"/>
</dbReference>
<feature type="signal peptide" evidence="3">
    <location>
        <begin position="1"/>
        <end position="20"/>
    </location>
</feature>
<dbReference type="InterPro" id="IPR031424">
    <property type="entry name" value="QVR-like"/>
</dbReference>
<dbReference type="GO" id="GO:0030431">
    <property type="term" value="P:sleep"/>
    <property type="evidence" value="ECO:0007669"/>
    <property type="project" value="InterPro"/>
</dbReference>
<gene>
    <name evidence="4" type="ORF">DPMN_084531</name>
</gene>
<sequence>MKCFTLVIVILSLYAGYAAAIRCFECDSDMNSTCADTFEASGFQPKDNCTSCEKVKGKKEGIQFVGRTCDTSALPDKCHSETIDGVDGDVCWCSKDLCNSALSVFARLSLILGLLVRLIF</sequence>
<evidence type="ECO:0008006" key="6">
    <source>
        <dbReference type="Google" id="ProtNLM"/>
    </source>
</evidence>
<reference evidence="4" key="2">
    <citation type="submission" date="2020-11" db="EMBL/GenBank/DDBJ databases">
        <authorList>
            <person name="McCartney M.A."/>
            <person name="Auch B."/>
            <person name="Kono T."/>
            <person name="Mallez S."/>
            <person name="Becker A."/>
            <person name="Gohl D.M."/>
            <person name="Silverstein K.A.T."/>
            <person name="Koren S."/>
            <person name="Bechman K.B."/>
            <person name="Herman A."/>
            <person name="Abrahante J.E."/>
            <person name="Garbe J."/>
        </authorList>
    </citation>
    <scope>NUCLEOTIDE SEQUENCE</scope>
    <source>
        <strain evidence="4">Duluth1</strain>
        <tissue evidence="4">Whole animal</tissue>
    </source>
</reference>
<dbReference type="GO" id="GO:0032222">
    <property type="term" value="P:regulation of synaptic transmission, cholinergic"/>
    <property type="evidence" value="ECO:0007669"/>
    <property type="project" value="InterPro"/>
</dbReference>
<keyword evidence="5" id="KW-1185">Reference proteome</keyword>
<dbReference type="OrthoDB" id="6496929at2759"/>
<evidence type="ECO:0000256" key="1">
    <source>
        <dbReference type="ARBA" id="ARBA00022729"/>
    </source>
</evidence>
<organism evidence="4 5">
    <name type="scientific">Dreissena polymorpha</name>
    <name type="common">Zebra mussel</name>
    <name type="synonym">Mytilus polymorpha</name>
    <dbReference type="NCBI Taxonomy" id="45954"/>
    <lineage>
        <taxon>Eukaryota</taxon>
        <taxon>Metazoa</taxon>
        <taxon>Spiralia</taxon>
        <taxon>Lophotrochozoa</taxon>
        <taxon>Mollusca</taxon>
        <taxon>Bivalvia</taxon>
        <taxon>Autobranchia</taxon>
        <taxon>Heteroconchia</taxon>
        <taxon>Euheterodonta</taxon>
        <taxon>Imparidentia</taxon>
        <taxon>Neoheterodontei</taxon>
        <taxon>Myida</taxon>
        <taxon>Dreissenoidea</taxon>
        <taxon>Dreissenidae</taxon>
        <taxon>Dreissena</taxon>
    </lineage>
</organism>
<accession>A0A9D3YDZ6</accession>
<dbReference type="EMBL" id="JAIWYP010000016">
    <property type="protein sequence ID" value="KAH3697046.1"/>
    <property type="molecule type" value="Genomic_DNA"/>
</dbReference>
<reference evidence="4" key="1">
    <citation type="journal article" date="2019" name="bioRxiv">
        <title>The Genome of the Zebra Mussel, Dreissena polymorpha: A Resource for Invasive Species Research.</title>
        <authorList>
            <person name="McCartney M.A."/>
            <person name="Auch B."/>
            <person name="Kono T."/>
            <person name="Mallez S."/>
            <person name="Zhang Y."/>
            <person name="Obille A."/>
            <person name="Becker A."/>
            <person name="Abrahante J.E."/>
            <person name="Garbe J."/>
            <person name="Badalamenti J.P."/>
            <person name="Herman A."/>
            <person name="Mangelson H."/>
            <person name="Liachko I."/>
            <person name="Sullivan S."/>
            <person name="Sone E.D."/>
            <person name="Koren S."/>
            <person name="Silverstein K.A.T."/>
            <person name="Beckman K.B."/>
            <person name="Gohl D.M."/>
        </authorList>
    </citation>
    <scope>NUCLEOTIDE SEQUENCE</scope>
    <source>
        <strain evidence="4">Duluth1</strain>
        <tissue evidence="4">Whole animal</tissue>
    </source>
</reference>
<evidence type="ECO:0000313" key="5">
    <source>
        <dbReference type="Proteomes" id="UP000828390"/>
    </source>
</evidence>
<protein>
    <recommendedName>
        <fullName evidence="6">Protein quiver</fullName>
    </recommendedName>
</protein>
<dbReference type="Proteomes" id="UP000828390">
    <property type="component" value="Unassembled WGS sequence"/>
</dbReference>
<dbReference type="AlphaFoldDB" id="A0A9D3YDZ6"/>